<evidence type="ECO:0000256" key="1">
    <source>
        <dbReference type="ARBA" id="ARBA00004123"/>
    </source>
</evidence>
<dbReference type="Proteomes" id="UP000325081">
    <property type="component" value="Unassembled WGS sequence"/>
</dbReference>
<evidence type="ECO:0000313" key="5">
    <source>
        <dbReference type="EMBL" id="GER33151.1"/>
    </source>
</evidence>
<dbReference type="EMBL" id="BKCP01004683">
    <property type="protein sequence ID" value="GER33151.1"/>
    <property type="molecule type" value="Genomic_DNA"/>
</dbReference>
<organism evidence="5 6">
    <name type="scientific">Striga asiatica</name>
    <name type="common">Asiatic witchweed</name>
    <name type="synonym">Buchnera asiatica</name>
    <dbReference type="NCBI Taxonomy" id="4170"/>
    <lineage>
        <taxon>Eukaryota</taxon>
        <taxon>Viridiplantae</taxon>
        <taxon>Streptophyta</taxon>
        <taxon>Embryophyta</taxon>
        <taxon>Tracheophyta</taxon>
        <taxon>Spermatophyta</taxon>
        <taxon>Magnoliopsida</taxon>
        <taxon>eudicotyledons</taxon>
        <taxon>Gunneridae</taxon>
        <taxon>Pentapetalae</taxon>
        <taxon>asterids</taxon>
        <taxon>lamiids</taxon>
        <taxon>Lamiales</taxon>
        <taxon>Orobanchaceae</taxon>
        <taxon>Buchnereae</taxon>
        <taxon>Striga</taxon>
    </lineage>
</organism>
<name>A0A5A7PKJ0_STRAF</name>
<gene>
    <name evidence="5" type="ORF">STAS_09286</name>
</gene>
<keyword evidence="4" id="KW-0539">Nucleus</keyword>
<keyword evidence="6" id="KW-1185">Reference proteome</keyword>
<proteinExistence type="predicted"/>
<dbReference type="GO" id="GO:0045943">
    <property type="term" value="P:positive regulation of transcription by RNA polymerase I"/>
    <property type="evidence" value="ECO:0007669"/>
    <property type="project" value="TreeGrafter"/>
</dbReference>
<dbReference type="GO" id="GO:0005730">
    <property type="term" value="C:nucleolus"/>
    <property type="evidence" value="ECO:0007669"/>
    <property type="project" value="TreeGrafter"/>
</dbReference>
<dbReference type="OrthoDB" id="431715at2759"/>
<dbReference type="PANTHER" id="PTHR19924:SF26">
    <property type="entry name" value="U3 SMALL NUCLEOLAR RNA-ASSOCIATED PROTEIN 15 HOMOLOG"/>
    <property type="match status" value="1"/>
</dbReference>
<accession>A0A5A7PKJ0</accession>
<protein>
    <submittedName>
        <fullName evidence="5">U3 small nucleolar RNA-associated protein 15</fullName>
    </submittedName>
</protein>
<evidence type="ECO:0000256" key="3">
    <source>
        <dbReference type="ARBA" id="ARBA00022737"/>
    </source>
</evidence>
<dbReference type="SUPFAM" id="SSF101898">
    <property type="entry name" value="NHL repeat"/>
    <property type="match status" value="1"/>
</dbReference>
<comment type="subcellular location">
    <subcellularLocation>
        <location evidence="1">Nucleus</location>
    </subcellularLocation>
</comment>
<evidence type="ECO:0000256" key="2">
    <source>
        <dbReference type="ARBA" id="ARBA00022574"/>
    </source>
</evidence>
<keyword evidence="3" id="KW-0677">Repeat</keyword>
<evidence type="ECO:0000313" key="6">
    <source>
        <dbReference type="Proteomes" id="UP000325081"/>
    </source>
</evidence>
<dbReference type="GO" id="GO:0006364">
    <property type="term" value="P:rRNA processing"/>
    <property type="evidence" value="ECO:0007669"/>
    <property type="project" value="TreeGrafter"/>
</dbReference>
<dbReference type="PANTHER" id="PTHR19924">
    <property type="entry name" value="UTP15 U3 SMALL NUCLEOLAR RNA-ASSOCIATED PROTEIN 15 FAMILY MEMBER"/>
    <property type="match status" value="1"/>
</dbReference>
<sequence>MGSDAPKDDSDTDIPKFNPKIVSVDGIFFFSDCGIFVASFAEYFIIKFDLPTGYDPDTERMRPRTSKIPKYIETTPPKSFVYTINSISFSPVAPHDFAAVHSATVSIFSGQTLDHRSTISDFSDTVASASFRGDRKLLTVGDLTGIVDMFAALDLEPSIFYRR</sequence>
<reference evidence="6" key="1">
    <citation type="journal article" date="2019" name="Curr. Biol.">
        <title>Genome Sequence of Striga asiatica Provides Insight into the Evolution of Plant Parasitism.</title>
        <authorList>
            <person name="Yoshida S."/>
            <person name="Kim S."/>
            <person name="Wafula E.K."/>
            <person name="Tanskanen J."/>
            <person name="Kim Y.M."/>
            <person name="Honaas L."/>
            <person name="Yang Z."/>
            <person name="Spallek T."/>
            <person name="Conn C.E."/>
            <person name="Ichihashi Y."/>
            <person name="Cheong K."/>
            <person name="Cui S."/>
            <person name="Der J.P."/>
            <person name="Gundlach H."/>
            <person name="Jiao Y."/>
            <person name="Hori C."/>
            <person name="Ishida J.K."/>
            <person name="Kasahara H."/>
            <person name="Kiba T."/>
            <person name="Kim M.S."/>
            <person name="Koo N."/>
            <person name="Laohavisit A."/>
            <person name="Lee Y.H."/>
            <person name="Lumba S."/>
            <person name="McCourt P."/>
            <person name="Mortimer J.C."/>
            <person name="Mutuku J.M."/>
            <person name="Nomura T."/>
            <person name="Sasaki-Sekimoto Y."/>
            <person name="Seto Y."/>
            <person name="Wang Y."/>
            <person name="Wakatake T."/>
            <person name="Sakakibara H."/>
            <person name="Demura T."/>
            <person name="Yamaguchi S."/>
            <person name="Yoneyama K."/>
            <person name="Manabe R.I."/>
            <person name="Nelson D.C."/>
            <person name="Schulman A.H."/>
            <person name="Timko M.P."/>
            <person name="dePamphilis C.W."/>
            <person name="Choi D."/>
            <person name="Shirasu K."/>
        </authorList>
    </citation>
    <scope>NUCLEOTIDE SEQUENCE [LARGE SCALE GENOMIC DNA]</scope>
    <source>
        <strain evidence="6">cv. UVA1</strain>
    </source>
</reference>
<keyword evidence="2" id="KW-0853">WD repeat</keyword>
<evidence type="ECO:0000256" key="4">
    <source>
        <dbReference type="ARBA" id="ARBA00023242"/>
    </source>
</evidence>
<comment type="caution">
    <text evidence="5">The sequence shown here is derived from an EMBL/GenBank/DDBJ whole genome shotgun (WGS) entry which is preliminary data.</text>
</comment>
<dbReference type="AlphaFoldDB" id="A0A5A7PKJ0"/>